<protein>
    <recommendedName>
        <fullName evidence="9">Tryptophan 2,3-dioxygenase</fullName>
        <shortName evidence="9">TDO</shortName>
        <ecNumber evidence="9">1.13.11.11</ecNumber>
    </recommendedName>
    <alternativeName>
        <fullName evidence="9">Tryptamin 2,3-dioxygenase</fullName>
    </alternativeName>
    <alternativeName>
        <fullName evidence="9">Tryptophan oxygenase</fullName>
        <shortName evidence="9">TO</shortName>
        <shortName evidence="9">TRPO</shortName>
    </alternativeName>
    <alternativeName>
        <fullName evidence="9">Tryptophan pyrrolase</fullName>
    </alternativeName>
    <alternativeName>
        <fullName evidence="9">Tryptophanase</fullName>
    </alternativeName>
</protein>
<evidence type="ECO:0000313" key="12">
    <source>
        <dbReference type="Proteomes" id="UP000199137"/>
    </source>
</evidence>
<comment type="subunit">
    <text evidence="1 9">Homotetramer.</text>
</comment>
<keyword evidence="2 9" id="KW-0349">Heme</keyword>
<evidence type="ECO:0000313" key="11">
    <source>
        <dbReference type="EMBL" id="SFQ52226.1"/>
    </source>
</evidence>
<dbReference type="Gene3D" id="1.20.58.480">
    <property type="match status" value="1"/>
</dbReference>
<keyword evidence="4 9" id="KW-0223">Dioxygenase</keyword>
<feature type="binding site" evidence="9">
    <location>
        <begin position="38"/>
        <end position="42"/>
    </location>
    <ligand>
        <name>substrate</name>
    </ligand>
</feature>
<dbReference type="Proteomes" id="UP000470404">
    <property type="component" value="Unassembled WGS sequence"/>
</dbReference>
<comment type="catalytic activity">
    <reaction evidence="8 9">
        <text>L-tryptophan + O2 = N-formyl-L-kynurenine</text>
        <dbReference type="Rhea" id="RHEA:24536"/>
        <dbReference type="ChEBI" id="CHEBI:15379"/>
        <dbReference type="ChEBI" id="CHEBI:57912"/>
        <dbReference type="ChEBI" id="CHEBI:58629"/>
        <dbReference type="EC" id="1.13.11.11"/>
    </reaction>
</comment>
<evidence type="ECO:0000256" key="9">
    <source>
        <dbReference type="HAMAP-Rule" id="MF_01972"/>
    </source>
</evidence>
<dbReference type="InterPro" id="IPR004981">
    <property type="entry name" value="Trp_2_3_dOase"/>
</dbReference>
<dbReference type="UniPathway" id="UPA00333">
    <property type="reaction ID" value="UER00453"/>
</dbReference>
<evidence type="ECO:0000256" key="4">
    <source>
        <dbReference type="ARBA" id="ARBA00022964"/>
    </source>
</evidence>
<dbReference type="OrthoDB" id="9776847at2"/>
<dbReference type="GO" id="GO:0020037">
    <property type="term" value="F:heme binding"/>
    <property type="evidence" value="ECO:0007669"/>
    <property type="project" value="UniProtKB-UniRule"/>
</dbReference>
<accession>A0A1I5Z6X8</accession>
<evidence type="ECO:0000256" key="3">
    <source>
        <dbReference type="ARBA" id="ARBA00022723"/>
    </source>
</evidence>
<evidence type="ECO:0000256" key="6">
    <source>
        <dbReference type="ARBA" id="ARBA00023004"/>
    </source>
</evidence>
<dbReference type="PANTHER" id="PTHR10138">
    <property type="entry name" value="TRYPTOPHAN 2,3-DIOXYGENASE"/>
    <property type="match status" value="1"/>
</dbReference>
<evidence type="ECO:0000313" key="13">
    <source>
        <dbReference type="Proteomes" id="UP000470404"/>
    </source>
</evidence>
<dbReference type="FunFam" id="1.20.58.480:FF:000001">
    <property type="entry name" value="Tryptophan 2,3-dioxygenase"/>
    <property type="match status" value="1"/>
</dbReference>
<keyword evidence="3 9" id="KW-0479">Metal-binding</keyword>
<comment type="cofactor">
    <cofactor evidence="9">
        <name>heme</name>
        <dbReference type="ChEBI" id="CHEBI:30413"/>
    </cofactor>
    <text evidence="9">Binds 1 heme group per subunit.</text>
</comment>
<gene>
    <name evidence="9" type="primary">kynA</name>
    <name evidence="10" type="ORF">G3I59_36425</name>
    <name evidence="11" type="ORF">SAMN05421854_11435</name>
</gene>
<dbReference type="EC" id="1.13.11.11" evidence="9"/>
<organism evidence="11 12">
    <name type="scientific">Amycolatopsis rubida</name>
    <dbReference type="NCBI Taxonomy" id="112413"/>
    <lineage>
        <taxon>Bacteria</taxon>
        <taxon>Bacillati</taxon>
        <taxon>Actinomycetota</taxon>
        <taxon>Actinomycetes</taxon>
        <taxon>Pseudonocardiales</taxon>
        <taxon>Pseudonocardiaceae</taxon>
        <taxon>Amycolatopsis</taxon>
    </lineage>
</organism>
<evidence type="ECO:0000256" key="8">
    <source>
        <dbReference type="ARBA" id="ARBA00050412"/>
    </source>
</evidence>
<evidence type="ECO:0000256" key="1">
    <source>
        <dbReference type="ARBA" id="ARBA00011881"/>
    </source>
</evidence>
<dbReference type="STRING" id="112413.SAMN05421854_11435"/>
<dbReference type="GO" id="GO:0046872">
    <property type="term" value="F:metal ion binding"/>
    <property type="evidence" value="ECO:0007669"/>
    <property type="project" value="UniProtKB-KW"/>
</dbReference>
<dbReference type="SUPFAM" id="SSF140959">
    <property type="entry name" value="Indolic compounds 2,3-dioxygenase-like"/>
    <property type="match status" value="1"/>
</dbReference>
<comment type="function">
    <text evidence="9">Heme-dependent dioxygenase that catalyzes the oxidative cleavage of the L-tryptophan (L-Trp) pyrrole ring and converts L-tryptophan to N-formyl-L-kynurenine. Catalyzes the oxidative cleavage of the indole moiety.</text>
</comment>
<dbReference type="Proteomes" id="UP000199137">
    <property type="component" value="Unassembled WGS sequence"/>
</dbReference>
<proteinExistence type="inferred from homology"/>
<keyword evidence="5 9" id="KW-0560">Oxidoreductase</keyword>
<keyword evidence="13" id="KW-1185">Reference proteome</keyword>
<sequence length="263" mass="29715">MTGTDDTQAALSYTSYLALDEVLAAQRPRSDEHDELLFIVIHQVYELWFKQILHEAAFLQENLEAGNTAHSIRTLRRILTVLKVVVAQIDVLETMTPSQFTSFRARLDASSGFQSGQFRELEAVLGRRDERVFAHYPDGGEQRTRIADAMRRPSVFDSFLTYLSGQGYPVATDRDVTRPLEPSPELQEVLLKVYQDDGGPSVLAEALVDLDEGLQEWRYRHVKMVERTIGDKTGTGGSSGATYLRTTLFTPMFPDLWAVRSRL</sequence>
<dbReference type="HAMAP" id="MF_01972">
    <property type="entry name" value="T23O"/>
    <property type="match status" value="1"/>
</dbReference>
<dbReference type="EMBL" id="JAAGNC010000183">
    <property type="protein sequence ID" value="NEC60940.1"/>
    <property type="molecule type" value="Genomic_DNA"/>
</dbReference>
<evidence type="ECO:0000256" key="5">
    <source>
        <dbReference type="ARBA" id="ARBA00023002"/>
    </source>
</evidence>
<comment type="similarity">
    <text evidence="9">Belongs to the tryptophan 2,3-dioxygenase family.</text>
</comment>
<dbReference type="InterPro" id="IPR037217">
    <property type="entry name" value="Trp/Indoleamine_2_3_dOase-like"/>
</dbReference>
<dbReference type="RefSeq" id="WP_067582861.1">
    <property type="nucleotide sequence ID" value="NZ_FOWC01000014.1"/>
</dbReference>
<keyword evidence="6 9" id="KW-0408">Iron</keyword>
<comment type="pathway">
    <text evidence="9">Amino-acid degradation; L-tryptophan degradation via kynurenine pathway; L-kynurenine from L-tryptophan: step 1/2.</text>
</comment>
<dbReference type="PANTHER" id="PTHR10138:SF0">
    <property type="entry name" value="TRYPTOPHAN 2,3-DIOXYGENASE"/>
    <property type="match status" value="1"/>
</dbReference>
<feature type="binding site" description="axial binding residue" evidence="9">
    <location>
        <position position="221"/>
    </location>
    <ligand>
        <name>heme</name>
        <dbReference type="ChEBI" id="CHEBI:30413"/>
    </ligand>
    <ligandPart>
        <name>Fe</name>
        <dbReference type="ChEBI" id="CHEBI:18248"/>
    </ligandPart>
</feature>
<name>A0A1I5Z6X8_9PSEU</name>
<evidence type="ECO:0000256" key="2">
    <source>
        <dbReference type="ARBA" id="ARBA00022617"/>
    </source>
</evidence>
<dbReference type="GO" id="GO:0019442">
    <property type="term" value="P:L-tryptophan catabolic process to acetyl-CoA"/>
    <property type="evidence" value="ECO:0007669"/>
    <property type="project" value="TreeGrafter"/>
</dbReference>
<reference evidence="11 12" key="1">
    <citation type="submission" date="2016-10" db="EMBL/GenBank/DDBJ databases">
        <authorList>
            <person name="de Groot N.N."/>
        </authorList>
    </citation>
    <scope>NUCLEOTIDE SEQUENCE [LARGE SCALE GENOMIC DNA]</scope>
    <source>
        <strain evidence="11 12">DSM 44637</strain>
    </source>
</reference>
<dbReference type="Pfam" id="PF03301">
    <property type="entry name" value="Trp_dioxygenase"/>
    <property type="match status" value="2"/>
</dbReference>
<dbReference type="EMBL" id="FOWC01000014">
    <property type="protein sequence ID" value="SFQ52226.1"/>
    <property type="molecule type" value="Genomic_DNA"/>
</dbReference>
<dbReference type="GO" id="GO:0019441">
    <property type="term" value="P:L-tryptophan catabolic process to kynurenine"/>
    <property type="evidence" value="ECO:0007669"/>
    <property type="project" value="UniProtKB-UniRule"/>
</dbReference>
<evidence type="ECO:0000256" key="7">
    <source>
        <dbReference type="ARBA" id="ARBA00023079"/>
    </source>
</evidence>
<feature type="binding site" evidence="9">
    <location>
        <position position="104"/>
    </location>
    <ligand>
        <name>substrate</name>
    </ligand>
</feature>
<dbReference type="AlphaFoldDB" id="A0A1I5Z6X8"/>
<dbReference type="GO" id="GO:0004833">
    <property type="term" value="F:L-tryptophan 2,3-dioxygenase activity"/>
    <property type="evidence" value="ECO:0007669"/>
    <property type="project" value="UniProtKB-UniRule"/>
</dbReference>
<keyword evidence="7 9" id="KW-0823">Tryptophan catabolism</keyword>
<comment type="caution">
    <text evidence="9">Lacks conserved residue(s) required for the propagation of feature annotation.</text>
</comment>
<reference evidence="10 13" key="2">
    <citation type="submission" date="2020-01" db="EMBL/GenBank/DDBJ databases">
        <title>Insect and environment-associated Actinomycetes.</title>
        <authorList>
            <person name="Currrie C."/>
            <person name="Chevrette M."/>
            <person name="Carlson C."/>
            <person name="Stubbendieck R."/>
            <person name="Wendt-Pienkowski E."/>
        </authorList>
    </citation>
    <scope>NUCLEOTIDE SEQUENCE [LARGE SCALE GENOMIC DNA]</scope>
    <source>
        <strain evidence="10 13">SID8386</strain>
    </source>
</reference>
<evidence type="ECO:0000313" key="10">
    <source>
        <dbReference type="EMBL" id="NEC60940.1"/>
    </source>
</evidence>
<feature type="binding site" evidence="9">
    <location>
        <position position="235"/>
    </location>
    <ligand>
        <name>substrate</name>
    </ligand>
</feature>